<sequence length="672" mass="76116">MSDQEGKEENGSQLPELPIKFNFIPESITSPFIDLFPGQNEGMVRGDPGGFVFSREQRKQSPVRSKVQSVDLGKRISDRYRCGFGWNNFHLRRDPLAIGLDDNDTKTFVKIDFNFSSHPDTSLAILIRRNCNTFEIRKMSLICWLSWKLVVSLILFTNGTSSLKLKSSDPLTDSASFVARDNKTPPIKVISSLQYGRVCVNIYDSFQTTLNNKKIYFYSPIALLNHLDVTSVTNQVSATRGNLSISFSIWNQTVTDKVAQHLTQFLNKEVEANQVKVYPFDSVRLTSKVQSVDFSLTNEWQTFDKTRTKIRLSLTCPTKQDCDQVKNRIRRDELKHLRLEFNPKLNDDSCIIAGVGISQDDLTKQVEEAKQELLANFEAKLKELNAFREVTQKELDLTRKKLIEMKSIVDDIMTTKSNATCHDCKVTEENLRKELRATSINLNATRTELINAKSDVWDLKTKLNDRTSEIVDIGKMPTSCFDLERMGHKLSGFFSVKGSKKMEMIYCDFNTNQNDKQKWIGYTDVKSALVHFYVQRNFDFSTPSTPIPFDLAVVNEGNAMDLTSGIFTAPRPGIYFFSFTGYATFPASSSYVYLGVSLHLNGGRIGTGYVAEDNTPGQSSPLTLQSTLNLKSGDQIWVAIAWQSTGAYLFDNFNHHTHFTGFMLEEEIVASL</sequence>
<dbReference type="OrthoDB" id="10070467at2759"/>
<reference evidence="5" key="1">
    <citation type="submission" date="2021-11" db="EMBL/GenBank/DDBJ databases">
        <authorList>
            <person name="Schell T."/>
        </authorList>
    </citation>
    <scope>NUCLEOTIDE SEQUENCE</scope>
    <source>
        <strain evidence="5">M5</strain>
    </source>
</reference>
<dbReference type="EMBL" id="CAKKLH010000338">
    <property type="protein sequence ID" value="CAH0113363.1"/>
    <property type="molecule type" value="Genomic_DNA"/>
</dbReference>
<evidence type="ECO:0000256" key="3">
    <source>
        <dbReference type="ARBA" id="ARBA00022729"/>
    </source>
</evidence>
<dbReference type="SUPFAM" id="SSF49842">
    <property type="entry name" value="TNF-like"/>
    <property type="match status" value="1"/>
</dbReference>
<dbReference type="InterPro" id="IPR050822">
    <property type="entry name" value="Cerebellin_Synaptic_Org"/>
</dbReference>
<dbReference type="PROSITE" id="PS50871">
    <property type="entry name" value="C1Q"/>
    <property type="match status" value="1"/>
</dbReference>
<dbReference type="SMART" id="SM00110">
    <property type="entry name" value="C1Q"/>
    <property type="match status" value="1"/>
</dbReference>
<evidence type="ECO:0000313" key="5">
    <source>
        <dbReference type="EMBL" id="CAH0113363.1"/>
    </source>
</evidence>
<proteinExistence type="predicted"/>
<dbReference type="InterPro" id="IPR008983">
    <property type="entry name" value="Tumour_necrosis_fac-like_dom"/>
</dbReference>
<dbReference type="AlphaFoldDB" id="A0A8J2S4G1"/>
<gene>
    <name evidence="5" type="ORF">DGAL_LOCUS17255</name>
</gene>
<name>A0A8J2S4G1_9CRUS</name>
<comment type="caution">
    <text evidence="5">The sequence shown here is derived from an EMBL/GenBank/DDBJ whole genome shotgun (WGS) entry which is preliminary data.</text>
</comment>
<dbReference type="PANTHER" id="PTHR22923:SF62">
    <property type="entry name" value="CVP18"/>
    <property type="match status" value="1"/>
</dbReference>
<dbReference type="Pfam" id="PF00386">
    <property type="entry name" value="C1q"/>
    <property type="match status" value="1"/>
</dbReference>
<keyword evidence="2" id="KW-0964">Secreted</keyword>
<keyword evidence="6" id="KW-1185">Reference proteome</keyword>
<accession>A0A8J2S4G1</accession>
<dbReference type="Gene3D" id="2.60.120.40">
    <property type="match status" value="1"/>
</dbReference>
<dbReference type="InterPro" id="IPR001073">
    <property type="entry name" value="C1q_dom"/>
</dbReference>
<evidence type="ECO:0000256" key="2">
    <source>
        <dbReference type="ARBA" id="ARBA00022525"/>
    </source>
</evidence>
<keyword evidence="3" id="KW-0732">Signal</keyword>
<dbReference type="PRINTS" id="PR00007">
    <property type="entry name" value="COMPLEMNTC1Q"/>
</dbReference>
<evidence type="ECO:0000313" key="6">
    <source>
        <dbReference type="Proteomes" id="UP000789390"/>
    </source>
</evidence>
<evidence type="ECO:0000256" key="1">
    <source>
        <dbReference type="ARBA" id="ARBA00004613"/>
    </source>
</evidence>
<dbReference type="GO" id="GO:0005615">
    <property type="term" value="C:extracellular space"/>
    <property type="evidence" value="ECO:0007669"/>
    <property type="project" value="TreeGrafter"/>
</dbReference>
<dbReference type="Proteomes" id="UP000789390">
    <property type="component" value="Unassembled WGS sequence"/>
</dbReference>
<feature type="domain" description="C1q" evidence="4">
    <location>
        <begin position="525"/>
        <end position="670"/>
    </location>
</feature>
<dbReference type="PANTHER" id="PTHR22923">
    <property type="entry name" value="CEREBELLIN-RELATED"/>
    <property type="match status" value="1"/>
</dbReference>
<evidence type="ECO:0000259" key="4">
    <source>
        <dbReference type="PROSITE" id="PS50871"/>
    </source>
</evidence>
<comment type="subcellular location">
    <subcellularLocation>
        <location evidence="1">Secreted</location>
    </subcellularLocation>
</comment>
<organism evidence="5 6">
    <name type="scientific">Daphnia galeata</name>
    <dbReference type="NCBI Taxonomy" id="27404"/>
    <lineage>
        <taxon>Eukaryota</taxon>
        <taxon>Metazoa</taxon>
        <taxon>Ecdysozoa</taxon>
        <taxon>Arthropoda</taxon>
        <taxon>Crustacea</taxon>
        <taxon>Branchiopoda</taxon>
        <taxon>Diplostraca</taxon>
        <taxon>Cladocera</taxon>
        <taxon>Anomopoda</taxon>
        <taxon>Daphniidae</taxon>
        <taxon>Daphnia</taxon>
    </lineage>
</organism>
<protein>
    <recommendedName>
        <fullName evidence="4">C1q domain-containing protein</fullName>
    </recommendedName>
</protein>